<dbReference type="Pfam" id="PF13186">
    <property type="entry name" value="SPASM"/>
    <property type="match status" value="1"/>
</dbReference>
<dbReference type="GO" id="GO:0046872">
    <property type="term" value="F:metal ion binding"/>
    <property type="evidence" value="ECO:0007669"/>
    <property type="project" value="UniProtKB-KW"/>
</dbReference>
<dbReference type="InterPro" id="IPR023885">
    <property type="entry name" value="4Fe4S-binding_SPASM_dom"/>
</dbReference>
<dbReference type="InterPro" id="IPR013785">
    <property type="entry name" value="Aldolase_TIM"/>
</dbReference>
<keyword evidence="6" id="KW-0411">Iron-sulfur</keyword>
<keyword evidence="4" id="KW-0479">Metal-binding</keyword>
<dbReference type="InterPro" id="IPR034391">
    <property type="entry name" value="AdoMet-like_SPASM_containing"/>
</dbReference>
<dbReference type="PROSITE" id="PS51918">
    <property type="entry name" value="RADICAL_SAM"/>
    <property type="match status" value="1"/>
</dbReference>
<dbReference type="SFLD" id="SFLDG01067">
    <property type="entry name" value="SPASM/twitch_domain_containing"/>
    <property type="match status" value="1"/>
</dbReference>
<dbReference type="EMBL" id="MAYW01000020">
    <property type="protein sequence ID" value="ODS33729.1"/>
    <property type="molecule type" value="Genomic_DNA"/>
</dbReference>
<dbReference type="Pfam" id="PF04055">
    <property type="entry name" value="Radical_SAM"/>
    <property type="match status" value="1"/>
</dbReference>
<sequence>MTKTAEKDQLHHDLAGENILDSDDVRFMEYRRKWDENPQNLNPGPFPLHLDIEVTSTCNLKCPFCATTYSKFKSGFMEWETVKKILDEAGEKGLYACKFNFRGEPLLHKDLGRFIGYAKKKGIIDVFFNTNAVLLTEDKAKMLIDSGLDRLTVSFEGFDKTLYEKNRIGAKFEEVVANVVRLRNMRERLGGKNPKIRIQAVLIPELKDRLSEYVSFWKDKVDQVSYNDMEPSVDSVCKKIKCVKSSWICPFPYQRMTIMWDGSVTVCKNDYYGKLILGNIEFDSIEKYWTSSLEVLRNKHKKGLAHEVEACVECPLRMIELIKRKEVEVN</sequence>
<dbReference type="SUPFAM" id="SSF102114">
    <property type="entry name" value="Radical SAM enzymes"/>
    <property type="match status" value="1"/>
</dbReference>
<dbReference type="AlphaFoldDB" id="A0A1E3XDQ1"/>
<evidence type="ECO:0000256" key="1">
    <source>
        <dbReference type="ARBA" id="ARBA00001966"/>
    </source>
</evidence>
<gene>
    <name evidence="8" type="ORF">SCARUB_01086</name>
</gene>
<dbReference type="InterPro" id="IPR007197">
    <property type="entry name" value="rSAM"/>
</dbReference>
<keyword evidence="2" id="KW-0004">4Fe-4S</keyword>
<evidence type="ECO:0000313" key="9">
    <source>
        <dbReference type="Proteomes" id="UP000094056"/>
    </source>
</evidence>
<evidence type="ECO:0000259" key="7">
    <source>
        <dbReference type="PROSITE" id="PS51918"/>
    </source>
</evidence>
<dbReference type="CDD" id="cd21109">
    <property type="entry name" value="SPASM"/>
    <property type="match status" value="1"/>
</dbReference>
<protein>
    <submittedName>
        <fullName evidence="8">Radical SAM protein</fullName>
    </submittedName>
</protein>
<evidence type="ECO:0000313" key="8">
    <source>
        <dbReference type="EMBL" id="ODS33729.1"/>
    </source>
</evidence>
<organism evidence="8 9">
    <name type="scientific">Candidatus Scalindua rubra</name>
    <dbReference type="NCBI Taxonomy" id="1872076"/>
    <lineage>
        <taxon>Bacteria</taxon>
        <taxon>Pseudomonadati</taxon>
        <taxon>Planctomycetota</taxon>
        <taxon>Candidatus Brocadiia</taxon>
        <taxon>Candidatus Brocadiales</taxon>
        <taxon>Candidatus Scalinduaceae</taxon>
        <taxon>Candidatus Scalindua</taxon>
    </lineage>
</organism>
<dbReference type="GO" id="GO:0003824">
    <property type="term" value="F:catalytic activity"/>
    <property type="evidence" value="ECO:0007669"/>
    <property type="project" value="InterPro"/>
</dbReference>
<comment type="caution">
    <text evidence="8">The sequence shown here is derived from an EMBL/GenBank/DDBJ whole genome shotgun (WGS) entry which is preliminary data.</text>
</comment>
<dbReference type="Gene3D" id="3.20.20.70">
    <property type="entry name" value="Aldolase class I"/>
    <property type="match status" value="1"/>
</dbReference>
<dbReference type="InterPro" id="IPR058240">
    <property type="entry name" value="rSAM_sf"/>
</dbReference>
<accession>A0A1E3XDQ1</accession>
<dbReference type="InterPro" id="IPR050377">
    <property type="entry name" value="Radical_SAM_PqqE_MftC-like"/>
</dbReference>
<feature type="domain" description="Radical SAM core" evidence="7">
    <location>
        <begin position="44"/>
        <end position="274"/>
    </location>
</feature>
<evidence type="ECO:0000256" key="3">
    <source>
        <dbReference type="ARBA" id="ARBA00022691"/>
    </source>
</evidence>
<evidence type="ECO:0000256" key="5">
    <source>
        <dbReference type="ARBA" id="ARBA00023004"/>
    </source>
</evidence>
<reference evidence="8 9" key="1">
    <citation type="submission" date="2016-07" db="EMBL/GenBank/DDBJ databases">
        <title>Draft genome of Scalindua rubra, obtained from a brine-seawater interface in the Red Sea, sheds light on salt adaptation in anammox bacteria.</title>
        <authorList>
            <person name="Speth D.R."/>
            <person name="Lagkouvardos I."/>
            <person name="Wang Y."/>
            <person name="Qian P.-Y."/>
            <person name="Dutilh B.E."/>
            <person name="Jetten M.S."/>
        </authorList>
    </citation>
    <scope>NUCLEOTIDE SEQUENCE [LARGE SCALE GENOMIC DNA]</scope>
    <source>
        <strain evidence="8">BSI-1</strain>
    </source>
</reference>
<dbReference type="PANTHER" id="PTHR11228">
    <property type="entry name" value="RADICAL SAM DOMAIN PROTEIN"/>
    <property type="match status" value="1"/>
</dbReference>
<evidence type="ECO:0000256" key="4">
    <source>
        <dbReference type="ARBA" id="ARBA00022723"/>
    </source>
</evidence>
<keyword evidence="3" id="KW-0949">S-adenosyl-L-methionine</keyword>
<evidence type="ECO:0000256" key="2">
    <source>
        <dbReference type="ARBA" id="ARBA00022485"/>
    </source>
</evidence>
<dbReference type="PANTHER" id="PTHR11228:SF34">
    <property type="entry name" value="TUNGSTEN-CONTAINING ALDEHYDE FERREDOXIN OXIDOREDUCTASE COFACTOR MODIFYING PROTEIN"/>
    <property type="match status" value="1"/>
</dbReference>
<dbReference type="GO" id="GO:0051536">
    <property type="term" value="F:iron-sulfur cluster binding"/>
    <property type="evidence" value="ECO:0007669"/>
    <property type="project" value="UniProtKB-KW"/>
</dbReference>
<dbReference type="SFLD" id="SFLDS00029">
    <property type="entry name" value="Radical_SAM"/>
    <property type="match status" value="1"/>
</dbReference>
<evidence type="ECO:0000256" key="6">
    <source>
        <dbReference type="ARBA" id="ARBA00023014"/>
    </source>
</evidence>
<dbReference type="CDD" id="cd01335">
    <property type="entry name" value="Radical_SAM"/>
    <property type="match status" value="1"/>
</dbReference>
<comment type="cofactor">
    <cofactor evidence="1">
        <name>[4Fe-4S] cluster</name>
        <dbReference type="ChEBI" id="CHEBI:49883"/>
    </cofactor>
</comment>
<dbReference type="Proteomes" id="UP000094056">
    <property type="component" value="Unassembled WGS sequence"/>
</dbReference>
<proteinExistence type="predicted"/>
<dbReference type="SFLD" id="SFLDG01387">
    <property type="entry name" value="BtrN-like_SPASM_domain_contain"/>
    <property type="match status" value="1"/>
</dbReference>
<keyword evidence="5" id="KW-0408">Iron</keyword>
<name>A0A1E3XDQ1_9BACT</name>